<protein>
    <submittedName>
        <fullName evidence="2">Uncharacterized protein</fullName>
    </submittedName>
</protein>
<dbReference type="AlphaFoldDB" id="A0A8S9PVB6"/>
<dbReference type="Proteomes" id="UP000712600">
    <property type="component" value="Unassembled WGS sequence"/>
</dbReference>
<name>A0A8S9PVB6_BRACR</name>
<gene>
    <name evidence="2" type="ORF">F2Q69_00048222</name>
</gene>
<evidence type="ECO:0000313" key="2">
    <source>
        <dbReference type="EMBL" id="KAF3522372.1"/>
    </source>
</evidence>
<evidence type="ECO:0000313" key="3">
    <source>
        <dbReference type="Proteomes" id="UP000712600"/>
    </source>
</evidence>
<comment type="caution">
    <text evidence="2">The sequence shown here is derived from an EMBL/GenBank/DDBJ whole genome shotgun (WGS) entry which is preliminary data.</text>
</comment>
<proteinExistence type="predicted"/>
<dbReference type="EMBL" id="QGKX02001347">
    <property type="protein sequence ID" value="KAF3522372.1"/>
    <property type="molecule type" value="Genomic_DNA"/>
</dbReference>
<accession>A0A8S9PVB6</accession>
<organism evidence="2 3">
    <name type="scientific">Brassica cretica</name>
    <name type="common">Mustard</name>
    <dbReference type="NCBI Taxonomy" id="69181"/>
    <lineage>
        <taxon>Eukaryota</taxon>
        <taxon>Viridiplantae</taxon>
        <taxon>Streptophyta</taxon>
        <taxon>Embryophyta</taxon>
        <taxon>Tracheophyta</taxon>
        <taxon>Spermatophyta</taxon>
        <taxon>Magnoliopsida</taxon>
        <taxon>eudicotyledons</taxon>
        <taxon>Gunneridae</taxon>
        <taxon>Pentapetalae</taxon>
        <taxon>rosids</taxon>
        <taxon>malvids</taxon>
        <taxon>Brassicales</taxon>
        <taxon>Brassicaceae</taxon>
        <taxon>Brassiceae</taxon>
        <taxon>Brassica</taxon>
    </lineage>
</organism>
<feature type="region of interest" description="Disordered" evidence="1">
    <location>
        <begin position="15"/>
        <end position="43"/>
    </location>
</feature>
<reference evidence="2" key="1">
    <citation type="submission" date="2019-12" db="EMBL/GenBank/DDBJ databases">
        <title>Genome sequencing and annotation of Brassica cretica.</title>
        <authorList>
            <person name="Studholme D.J."/>
            <person name="Sarris P."/>
        </authorList>
    </citation>
    <scope>NUCLEOTIDE SEQUENCE</scope>
    <source>
        <strain evidence="2">PFS-109/04</strain>
        <tissue evidence="2">Leaf</tissue>
    </source>
</reference>
<sequence>MDKFGWSKVQKNEINVQDDMNLEDTRASERGNGLEQEERLEPKDELVSEGALITPVGPIWRELFLEIRSLMIMERTCGKRNGSWTCEERFRRFGNHCEETVDMVSYEQVQVCQGSALEALRNQRHENGKQDGVVENHCDCGERSELDWINQDEENEENKED</sequence>
<evidence type="ECO:0000256" key="1">
    <source>
        <dbReference type="SAM" id="MobiDB-lite"/>
    </source>
</evidence>